<evidence type="ECO:0000256" key="3">
    <source>
        <dbReference type="ARBA" id="ARBA00007718"/>
    </source>
</evidence>
<protein>
    <recommendedName>
        <fullName evidence="13">Ferrochelatase</fullName>
        <ecNumber evidence="13">4.98.1.1</ecNumber>
    </recommendedName>
</protein>
<sequence>MHCSKSILSTSSLSSFQLFMRESSSASALKPKTGILMLNMGGPRQADEVQDFLTRLFLDRDIIKLPFQSKLGPWIAKRRTPEIISKYNEIGGGSPIYKWTKRQGDLMCQELDRRSPQTGPHKAYIGFRYANPLTEDTLDEMESDGLERAVAFSQYPQYSCTTSGSSMTAIYQHYAKGSPSKLNWSVIDRWSTHPKLIRTFAENVKKELATFPEEKRNEVVILFSAHSIPQYVMNRGDPYPAEIGASVQLVMQELGWSNPFRLVWQSKVGPLPWLEPGTENSIKALVKRGHKNLLLVPIAFVSDHIETLHELDIEYAHDIGKEVGAERIARCAAPNDHPMFIEAITDIVDKHLNEGPRVNPQLLLRCPMCTNGNCYKAKTWWSKATGSSIIPA</sequence>
<comment type="similarity">
    <text evidence="3 13">Belongs to the ferrochelatase family.</text>
</comment>
<dbReference type="CDD" id="cd03411">
    <property type="entry name" value="Ferrochelatase_N"/>
    <property type="match status" value="1"/>
</dbReference>
<keyword evidence="7" id="KW-0496">Mitochondrion</keyword>
<dbReference type="HAMAP" id="MF_00323">
    <property type="entry name" value="Ferrochelatase"/>
    <property type="match status" value="1"/>
</dbReference>
<accession>A0A553NVS8</accession>
<keyword evidence="10 13" id="KW-0456">Lyase</keyword>
<dbReference type="Proteomes" id="UP000318571">
    <property type="component" value="Chromosome 1"/>
</dbReference>
<dbReference type="PROSITE" id="PS00534">
    <property type="entry name" value="FERROCHELATASE"/>
    <property type="match status" value="1"/>
</dbReference>
<dbReference type="OrthoDB" id="1323at2759"/>
<evidence type="ECO:0000256" key="13">
    <source>
        <dbReference type="RuleBase" id="RU000607"/>
    </source>
</evidence>
<dbReference type="EMBL" id="VCGU01000010">
    <property type="protein sequence ID" value="TRY69533.1"/>
    <property type="molecule type" value="Genomic_DNA"/>
</dbReference>
<dbReference type="Gene3D" id="3.40.50.1400">
    <property type="match status" value="2"/>
</dbReference>
<keyword evidence="5" id="KW-0809">Transit peptide</keyword>
<dbReference type="GO" id="GO:0004325">
    <property type="term" value="F:ferrochelatase activity"/>
    <property type="evidence" value="ECO:0007669"/>
    <property type="project" value="UniProtKB-UniRule"/>
</dbReference>
<dbReference type="InterPro" id="IPR033644">
    <property type="entry name" value="Ferrochelatase_C"/>
</dbReference>
<keyword evidence="8 13" id="KW-0350">Heme biosynthesis</keyword>
<evidence type="ECO:0000256" key="9">
    <source>
        <dbReference type="ARBA" id="ARBA00023136"/>
    </source>
</evidence>
<gene>
    <name evidence="14" type="ORF">TCAL_12886</name>
</gene>
<dbReference type="PANTHER" id="PTHR11108:SF1">
    <property type="entry name" value="FERROCHELATASE, MITOCHONDRIAL"/>
    <property type="match status" value="1"/>
</dbReference>
<evidence type="ECO:0000256" key="11">
    <source>
        <dbReference type="ARBA" id="ARBA00023244"/>
    </source>
</evidence>
<dbReference type="SUPFAM" id="SSF53800">
    <property type="entry name" value="Chelatase"/>
    <property type="match status" value="1"/>
</dbReference>
<keyword evidence="4 13" id="KW-0999">Mitochondrion inner membrane</keyword>
<evidence type="ECO:0000256" key="5">
    <source>
        <dbReference type="ARBA" id="ARBA00022946"/>
    </source>
</evidence>
<reference evidence="14 15" key="1">
    <citation type="journal article" date="2018" name="Nat. Ecol. Evol.">
        <title>Genomic signatures of mitonuclear coevolution across populations of Tigriopus californicus.</title>
        <authorList>
            <person name="Barreto F.S."/>
            <person name="Watson E.T."/>
            <person name="Lima T.G."/>
            <person name="Willett C.S."/>
            <person name="Edmands S."/>
            <person name="Li W."/>
            <person name="Burton R.S."/>
        </authorList>
    </citation>
    <scope>NUCLEOTIDE SEQUENCE [LARGE SCALE GENOMIC DNA]</scope>
    <source>
        <strain evidence="14 15">San Diego</strain>
    </source>
</reference>
<dbReference type="EC" id="4.98.1.1" evidence="13"/>
<dbReference type="PANTHER" id="PTHR11108">
    <property type="entry name" value="FERROCHELATASE"/>
    <property type="match status" value="1"/>
</dbReference>
<keyword evidence="11 13" id="KW-0627">Porphyrin biosynthesis</keyword>
<evidence type="ECO:0000256" key="12">
    <source>
        <dbReference type="ARBA" id="ARBA00049915"/>
    </source>
</evidence>
<comment type="function">
    <text evidence="13">Catalyzes the ferrous insertion into protoporphyrin IX.</text>
</comment>
<evidence type="ECO:0000313" key="15">
    <source>
        <dbReference type="Proteomes" id="UP000318571"/>
    </source>
</evidence>
<evidence type="ECO:0000256" key="6">
    <source>
        <dbReference type="ARBA" id="ARBA00023004"/>
    </source>
</evidence>
<evidence type="ECO:0000256" key="8">
    <source>
        <dbReference type="ARBA" id="ARBA00023133"/>
    </source>
</evidence>
<comment type="subcellular location">
    <subcellularLocation>
        <location evidence="1">Mitochondrion inner membrane</location>
        <topology evidence="1">Peripheral membrane protein</topology>
        <orientation evidence="1">Matrix side</orientation>
    </subcellularLocation>
</comment>
<evidence type="ECO:0000313" key="14">
    <source>
        <dbReference type="EMBL" id="TRY69533.1"/>
    </source>
</evidence>
<dbReference type="InterPro" id="IPR019772">
    <property type="entry name" value="Ferrochelatase_AS"/>
</dbReference>
<dbReference type="GO" id="GO:0005743">
    <property type="term" value="C:mitochondrial inner membrane"/>
    <property type="evidence" value="ECO:0007669"/>
    <property type="project" value="UniProtKB-SubCell"/>
</dbReference>
<dbReference type="OMA" id="DPYHCEC"/>
<keyword evidence="6 13" id="KW-0408">Iron</keyword>
<dbReference type="InterPro" id="IPR033659">
    <property type="entry name" value="Ferrochelatase_N"/>
</dbReference>
<dbReference type="UniPathway" id="UPA00252">
    <property type="reaction ID" value="UER00325"/>
</dbReference>
<comment type="catalytic activity">
    <reaction evidence="12">
        <text>heme b + 2 H(+) = protoporphyrin IX + Fe(2+)</text>
        <dbReference type="Rhea" id="RHEA:22584"/>
        <dbReference type="ChEBI" id="CHEBI:15378"/>
        <dbReference type="ChEBI" id="CHEBI:29033"/>
        <dbReference type="ChEBI" id="CHEBI:57306"/>
        <dbReference type="ChEBI" id="CHEBI:60344"/>
        <dbReference type="EC" id="4.98.1.1"/>
    </reaction>
    <physiologicalReaction direction="right-to-left" evidence="12">
        <dbReference type="Rhea" id="RHEA:22586"/>
    </physiologicalReaction>
</comment>
<keyword evidence="15" id="KW-1185">Reference proteome</keyword>
<evidence type="ECO:0000256" key="4">
    <source>
        <dbReference type="ARBA" id="ARBA00022792"/>
    </source>
</evidence>
<dbReference type="NCBIfam" id="TIGR00109">
    <property type="entry name" value="hemH"/>
    <property type="match status" value="1"/>
</dbReference>
<evidence type="ECO:0000256" key="2">
    <source>
        <dbReference type="ARBA" id="ARBA00004943"/>
    </source>
</evidence>
<evidence type="ECO:0000256" key="10">
    <source>
        <dbReference type="ARBA" id="ARBA00023239"/>
    </source>
</evidence>
<organism evidence="14 15">
    <name type="scientific">Tigriopus californicus</name>
    <name type="common">Marine copepod</name>
    <dbReference type="NCBI Taxonomy" id="6832"/>
    <lineage>
        <taxon>Eukaryota</taxon>
        <taxon>Metazoa</taxon>
        <taxon>Ecdysozoa</taxon>
        <taxon>Arthropoda</taxon>
        <taxon>Crustacea</taxon>
        <taxon>Multicrustacea</taxon>
        <taxon>Hexanauplia</taxon>
        <taxon>Copepoda</taxon>
        <taxon>Harpacticoida</taxon>
        <taxon>Harpacticidae</taxon>
        <taxon>Tigriopus</taxon>
    </lineage>
</organism>
<dbReference type="STRING" id="6832.A0A553NVS8"/>
<dbReference type="FunFam" id="3.40.50.1400:FF:000003">
    <property type="entry name" value="Ferrochelatase"/>
    <property type="match status" value="1"/>
</dbReference>
<evidence type="ECO:0000256" key="1">
    <source>
        <dbReference type="ARBA" id="ARBA00004443"/>
    </source>
</evidence>
<dbReference type="AlphaFoldDB" id="A0A553NVS8"/>
<dbReference type="CDD" id="cd00419">
    <property type="entry name" value="Ferrochelatase_C"/>
    <property type="match status" value="1"/>
</dbReference>
<proteinExistence type="inferred from homology"/>
<dbReference type="Pfam" id="PF00762">
    <property type="entry name" value="Ferrochelatase"/>
    <property type="match status" value="1"/>
</dbReference>
<comment type="caution">
    <text evidence="14">The sequence shown here is derived from an EMBL/GenBank/DDBJ whole genome shotgun (WGS) entry which is preliminary data.</text>
</comment>
<name>A0A553NVS8_TIGCA</name>
<dbReference type="GO" id="GO:0006783">
    <property type="term" value="P:heme biosynthetic process"/>
    <property type="evidence" value="ECO:0007669"/>
    <property type="project" value="UniProtKB-UniRule"/>
</dbReference>
<comment type="pathway">
    <text evidence="2 13">Porphyrin-containing compound metabolism; protoheme biosynthesis; protoheme from protoporphyrin-IX: step 1/1.</text>
</comment>
<dbReference type="InterPro" id="IPR001015">
    <property type="entry name" value="Ferrochelatase"/>
</dbReference>
<evidence type="ECO:0000256" key="7">
    <source>
        <dbReference type="ARBA" id="ARBA00023128"/>
    </source>
</evidence>
<keyword evidence="9" id="KW-0472">Membrane</keyword>